<reference evidence="5 6" key="1">
    <citation type="journal article" date="2021" name="Comput. Struct. Biotechnol. J.">
        <title>De novo genome assembly of the potent medicinal plant Rehmannia glutinosa using nanopore technology.</title>
        <authorList>
            <person name="Ma L."/>
            <person name="Dong C."/>
            <person name="Song C."/>
            <person name="Wang X."/>
            <person name="Zheng X."/>
            <person name="Niu Y."/>
            <person name="Chen S."/>
            <person name="Feng W."/>
        </authorList>
    </citation>
    <scope>NUCLEOTIDE SEQUENCE [LARGE SCALE GENOMIC DNA]</scope>
    <source>
        <strain evidence="5">DH-2019</strain>
    </source>
</reference>
<feature type="coiled-coil region" evidence="2">
    <location>
        <begin position="2"/>
        <end position="33"/>
    </location>
</feature>
<dbReference type="InterPro" id="IPR005630">
    <property type="entry name" value="Terpene_synthase_metal-bd"/>
</dbReference>
<dbReference type="SUPFAM" id="SSF48239">
    <property type="entry name" value="Terpenoid cyclases/Protein prenyltransferases"/>
    <property type="match status" value="1"/>
</dbReference>
<organism evidence="5 6">
    <name type="scientific">Rehmannia glutinosa</name>
    <name type="common">Chinese foxglove</name>
    <dbReference type="NCBI Taxonomy" id="99300"/>
    <lineage>
        <taxon>Eukaryota</taxon>
        <taxon>Viridiplantae</taxon>
        <taxon>Streptophyta</taxon>
        <taxon>Embryophyta</taxon>
        <taxon>Tracheophyta</taxon>
        <taxon>Spermatophyta</taxon>
        <taxon>Magnoliopsida</taxon>
        <taxon>eudicotyledons</taxon>
        <taxon>Gunneridae</taxon>
        <taxon>Pentapetalae</taxon>
        <taxon>asterids</taxon>
        <taxon>lamiids</taxon>
        <taxon>Lamiales</taxon>
        <taxon>Orobanchaceae</taxon>
        <taxon>Rehmannieae</taxon>
        <taxon>Rehmannia</taxon>
    </lineage>
</organism>
<dbReference type="Gene3D" id="1.50.10.130">
    <property type="entry name" value="Terpene synthase, N-terminal domain"/>
    <property type="match status" value="1"/>
</dbReference>
<dbReference type="SFLD" id="SFLDG01019">
    <property type="entry name" value="Terpene_Cyclase_Like_1_C_Termi"/>
    <property type="match status" value="1"/>
</dbReference>
<evidence type="ECO:0000313" key="6">
    <source>
        <dbReference type="Proteomes" id="UP001318860"/>
    </source>
</evidence>
<feature type="domain" description="Terpene synthase metal-binding" evidence="4">
    <location>
        <begin position="206"/>
        <end position="413"/>
    </location>
</feature>
<evidence type="ECO:0000256" key="1">
    <source>
        <dbReference type="ARBA" id="ARBA00022723"/>
    </source>
</evidence>
<proteinExistence type="predicted"/>
<keyword evidence="2" id="KW-0175">Coiled coil</keyword>
<dbReference type="InterPro" id="IPR044814">
    <property type="entry name" value="Terpene_cyclase_plant_C1"/>
</dbReference>
<dbReference type="InterPro" id="IPR001906">
    <property type="entry name" value="Terpene_synth_N"/>
</dbReference>
<dbReference type="PANTHER" id="PTHR31225">
    <property type="entry name" value="OS04G0344100 PROTEIN-RELATED"/>
    <property type="match status" value="1"/>
</dbReference>
<dbReference type="EMBL" id="JABTTQ020002403">
    <property type="protein sequence ID" value="KAK6124435.1"/>
    <property type="molecule type" value="Genomic_DNA"/>
</dbReference>
<accession>A0ABR0UQL1</accession>
<dbReference type="Pfam" id="PF03936">
    <property type="entry name" value="Terpene_synth_C"/>
    <property type="match status" value="1"/>
</dbReference>
<dbReference type="Pfam" id="PF01397">
    <property type="entry name" value="Terpene_synth"/>
    <property type="match status" value="1"/>
</dbReference>
<feature type="domain" description="Terpene synthase N-terminal" evidence="3">
    <location>
        <begin position="3"/>
        <end position="164"/>
    </location>
</feature>
<evidence type="ECO:0000259" key="3">
    <source>
        <dbReference type="Pfam" id="PF01397"/>
    </source>
</evidence>
<gene>
    <name evidence="5" type="ORF">DH2020_041812</name>
</gene>
<protein>
    <submittedName>
        <fullName evidence="5">Uncharacterized protein</fullName>
    </submittedName>
</protein>
<dbReference type="SFLD" id="SFLDS00005">
    <property type="entry name" value="Isoprenoid_Synthase_Type_I"/>
    <property type="match status" value="1"/>
</dbReference>
<keyword evidence="6" id="KW-1185">Reference proteome</keyword>
<name>A0ABR0UQL1_REHGL</name>
<dbReference type="Proteomes" id="UP001318860">
    <property type="component" value="Unassembled WGS sequence"/>
</dbReference>
<dbReference type="Gene3D" id="1.10.600.10">
    <property type="entry name" value="Farnesyl Diphosphate Synthase"/>
    <property type="match status" value="1"/>
</dbReference>
<dbReference type="InterPro" id="IPR008949">
    <property type="entry name" value="Isoprenoid_synthase_dom_sf"/>
</dbReference>
<dbReference type="InterPro" id="IPR034741">
    <property type="entry name" value="Terpene_cyclase-like_1_C"/>
</dbReference>
<evidence type="ECO:0000313" key="5">
    <source>
        <dbReference type="EMBL" id="KAK6124435.1"/>
    </source>
</evidence>
<comment type="caution">
    <text evidence="5">The sequence shown here is derived from an EMBL/GenBank/DDBJ whole genome shotgun (WGS) entry which is preliminary data.</text>
</comment>
<dbReference type="CDD" id="cd00684">
    <property type="entry name" value="Terpene_cyclase_plant_C1"/>
    <property type="match status" value="1"/>
</dbReference>
<dbReference type="PANTHER" id="PTHR31225:SF256">
    <property type="entry name" value="(-)-ALPHA-TERPINEOL SYNTHASE-LIKE"/>
    <property type="match status" value="1"/>
</dbReference>
<dbReference type="InterPro" id="IPR008930">
    <property type="entry name" value="Terpenoid_cyclase/PrenylTrfase"/>
</dbReference>
<keyword evidence="1" id="KW-0479">Metal-binding</keyword>
<evidence type="ECO:0000256" key="2">
    <source>
        <dbReference type="SAM" id="Coils"/>
    </source>
</evidence>
<sequence>MAKEYVEQAEKLQRQVKIIIDETEDELDQLELIDNLQRLDICNHFEDGVQKLLETIYYQTIKYEDKHVEKDLHVTALQFRLLRQHSYHVPQEVFCSFMDEAGNFKASLSSDVKGILSLYEASFLSMEGENILDLAKDFSTHHLRDRLHQITNDPSLAEQIRHALELPLHWRVQKIEAKWFINVYETRFDANLILLELAKLDFNMHHFGYSREILTKIAVLITIMDDIYDVYGTLDELEVFTETIERWDINGLDRLPEYMRICFLALFNLANEMAYHILRDQSFNIISNLRKLWAELSRAYYLEARWFHSGYFPSTNEYLNTAWVSISGPVLLFHAYFSITNPINKKELRSLEQYPGIIRWPSMVLRLADDLGTTSDEMKKGDVPKSIQCYMNETGCSEEDAREYIKQLIDATLKRMNKDILMEKPFKDFGETAMNLARISLCIYQYGDGFGVPHHETKNNLVSLIVQPISMP</sequence>
<dbReference type="SUPFAM" id="SSF48576">
    <property type="entry name" value="Terpenoid synthases"/>
    <property type="match status" value="1"/>
</dbReference>
<evidence type="ECO:0000259" key="4">
    <source>
        <dbReference type="Pfam" id="PF03936"/>
    </source>
</evidence>
<dbReference type="InterPro" id="IPR036965">
    <property type="entry name" value="Terpene_synth_N_sf"/>
</dbReference>
<dbReference type="InterPro" id="IPR050148">
    <property type="entry name" value="Terpene_synthase-like"/>
</dbReference>